<dbReference type="AlphaFoldDB" id="A0A2A2EW94"/>
<keyword evidence="5" id="KW-1185">Reference proteome</keyword>
<dbReference type="OrthoDB" id="8872210at2"/>
<dbReference type="PANTHER" id="PTHR11895">
    <property type="entry name" value="TRANSAMIDASE"/>
    <property type="match status" value="1"/>
</dbReference>
<evidence type="ECO:0000259" key="3">
    <source>
        <dbReference type="Pfam" id="PF01425"/>
    </source>
</evidence>
<evidence type="ECO:0000313" key="4">
    <source>
        <dbReference type="EMBL" id="PAU76632.1"/>
    </source>
</evidence>
<dbReference type="Pfam" id="PF01425">
    <property type="entry name" value="Amidase"/>
    <property type="match status" value="2"/>
</dbReference>
<sequence>MQLDDYQCHDASGLSALIRRGEVSREEVMAAACTLIEAANPSLAAVVRTRFDKAREELARVPAEAPFAGVPLLTKDLLMAIEGEPMACGSAALRDWRATEDSTLVSRLRQMGFAILGQTATPELGLMGITEPRAFAHPRNPWDPSRSPGGSSGGAAAAVAAGLVPLAMAGDGGGSIRIPASYCGLFGFKPSRGRVPLGPMYAEVWEGAVVEHAVTRSVRDSAALLDHINGMDSGAPLPLGHEDGFLDAIRRAPARLRIAVSLGEPLGRSLGTELDPQARLAVEDTARRLAALGHHVEWCDPPVDGEALADSYLTLYLGHLAADLAWIAAETGVAVSRLDIEPATRAVGRLGRQLKARDYVLGKRHWNRVARDMGAFHQRFDMLLMPVAAGTAPRLGELYPSPARERLMSLLALPGLPRLALELGMLKRLARDALRHTPYTQLANLTGQPAMSLPLHVTPGGLPIGVQVLGAMGDDRRLLQLAAQLEAEAGWGERLPRPWPPGADEQTPAAG</sequence>
<comment type="similarity">
    <text evidence="1">Belongs to the amidase family.</text>
</comment>
<dbReference type="GO" id="GO:0003824">
    <property type="term" value="F:catalytic activity"/>
    <property type="evidence" value="ECO:0007669"/>
    <property type="project" value="InterPro"/>
</dbReference>
<evidence type="ECO:0000313" key="5">
    <source>
        <dbReference type="Proteomes" id="UP000217771"/>
    </source>
</evidence>
<dbReference type="PROSITE" id="PS00571">
    <property type="entry name" value="AMIDASES"/>
    <property type="match status" value="1"/>
</dbReference>
<reference evidence="4 5" key="1">
    <citation type="submission" date="2017-08" db="EMBL/GenBank/DDBJ databases">
        <title>Halomonas alkalisoli sp. nov., isolated from saline alkaline soil.</title>
        <authorList>
            <person name="Wang D."/>
            <person name="Zhang G."/>
        </authorList>
    </citation>
    <scope>NUCLEOTIDE SEQUENCE [LARGE SCALE GENOMIC DNA]</scope>
    <source>
        <strain evidence="4 5">WRN001</strain>
    </source>
</reference>
<dbReference type="SUPFAM" id="SSF75304">
    <property type="entry name" value="Amidase signature (AS) enzymes"/>
    <property type="match status" value="1"/>
</dbReference>
<feature type="region of interest" description="Disordered" evidence="2">
    <location>
        <begin position="492"/>
        <end position="511"/>
    </location>
</feature>
<evidence type="ECO:0000256" key="1">
    <source>
        <dbReference type="ARBA" id="ARBA00009199"/>
    </source>
</evidence>
<gene>
    <name evidence="4" type="ORF">CK498_11600</name>
</gene>
<feature type="domain" description="Amidase" evidence="3">
    <location>
        <begin position="412"/>
        <end position="479"/>
    </location>
</feature>
<evidence type="ECO:0000256" key="2">
    <source>
        <dbReference type="SAM" id="MobiDB-lite"/>
    </source>
</evidence>
<comment type="caution">
    <text evidence="4">The sequence shown here is derived from an EMBL/GenBank/DDBJ whole genome shotgun (WGS) entry which is preliminary data.</text>
</comment>
<name>A0A2A2EW94_9GAMM</name>
<dbReference type="InterPro" id="IPR036928">
    <property type="entry name" value="AS_sf"/>
</dbReference>
<dbReference type="InterPro" id="IPR023631">
    <property type="entry name" value="Amidase_dom"/>
</dbReference>
<protein>
    <submittedName>
        <fullName evidence="4">Amidase</fullName>
    </submittedName>
</protein>
<dbReference type="InterPro" id="IPR000120">
    <property type="entry name" value="Amidase"/>
</dbReference>
<dbReference type="InterPro" id="IPR020556">
    <property type="entry name" value="Amidase_CS"/>
</dbReference>
<proteinExistence type="inferred from homology"/>
<dbReference type="Gene3D" id="3.90.1300.10">
    <property type="entry name" value="Amidase signature (AS) domain"/>
    <property type="match status" value="1"/>
</dbReference>
<organism evidence="4 5">
    <name type="scientific">Halomonas salipaludis</name>
    <dbReference type="NCBI Taxonomy" id="2032625"/>
    <lineage>
        <taxon>Bacteria</taxon>
        <taxon>Pseudomonadati</taxon>
        <taxon>Pseudomonadota</taxon>
        <taxon>Gammaproteobacteria</taxon>
        <taxon>Oceanospirillales</taxon>
        <taxon>Halomonadaceae</taxon>
        <taxon>Halomonas</taxon>
    </lineage>
</organism>
<dbReference type="RefSeq" id="WP_095621023.1">
    <property type="nucleotide sequence ID" value="NZ_NSKB01000004.1"/>
</dbReference>
<accession>A0A2A2EW94</accession>
<dbReference type="Proteomes" id="UP000217771">
    <property type="component" value="Unassembled WGS sequence"/>
</dbReference>
<feature type="domain" description="Amidase" evidence="3">
    <location>
        <begin position="27"/>
        <end position="399"/>
    </location>
</feature>
<dbReference type="PANTHER" id="PTHR11895:SF7">
    <property type="entry name" value="GLUTAMYL-TRNA(GLN) AMIDOTRANSFERASE SUBUNIT A, MITOCHONDRIAL"/>
    <property type="match status" value="1"/>
</dbReference>
<dbReference type="EMBL" id="NSKB01000004">
    <property type="protein sequence ID" value="PAU76632.1"/>
    <property type="molecule type" value="Genomic_DNA"/>
</dbReference>